<dbReference type="SMART" id="SM00213">
    <property type="entry name" value="UBQ"/>
    <property type="match status" value="1"/>
</dbReference>
<dbReference type="SUPFAM" id="SSF54236">
    <property type="entry name" value="Ubiquitin-like"/>
    <property type="match status" value="1"/>
</dbReference>
<dbReference type="GeneID" id="62237818"/>
<keyword evidence="3" id="KW-1185">Reference proteome</keyword>
<dbReference type="InterPro" id="IPR000626">
    <property type="entry name" value="Ubiquitin-like_dom"/>
</dbReference>
<dbReference type="EMBL" id="RCSX01000043">
    <property type="protein sequence ID" value="KAF7915704.1"/>
    <property type="molecule type" value="Genomic_DNA"/>
</dbReference>
<dbReference type="CDD" id="cd17039">
    <property type="entry name" value="Ubl_ubiquitin_like"/>
    <property type="match status" value="1"/>
</dbReference>
<comment type="caution">
    <text evidence="2">The sequence shown here is derived from an EMBL/GenBank/DDBJ whole genome shotgun (WGS) entry which is preliminary data.</text>
</comment>
<proteinExistence type="predicted"/>
<dbReference type="RefSeq" id="XP_038805034.1">
    <property type="nucleotide sequence ID" value="XM_038958669.1"/>
</dbReference>
<evidence type="ECO:0000259" key="1">
    <source>
        <dbReference type="PROSITE" id="PS50053"/>
    </source>
</evidence>
<dbReference type="PANTHER" id="PTHR10666">
    <property type="entry name" value="UBIQUITIN"/>
    <property type="match status" value="1"/>
</dbReference>
<dbReference type="Pfam" id="PF00240">
    <property type="entry name" value="ubiquitin"/>
    <property type="match status" value="1"/>
</dbReference>
<organism evidence="2 3">
    <name type="scientific">Botrytis deweyae</name>
    <dbReference type="NCBI Taxonomy" id="2478750"/>
    <lineage>
        <taxon>Eukaryota</taxon>
        <taxon>Fungi</taxon>
        <taxon>Dikarya</taxon>
        <taxon>Ascomycota</taxon>
        <taxon>Pezizomycotina</taxon>
        <taxon>Leotiomycetes</taxon>
        <taxon>Helotiales</taxon>
        <taxon>Sclerotiniaceae</taxon>
        <taxon>Botrytis</taxon>
    </lineage>
</organism>
<evidence type="ECO:0000313" key="3">
    <source>
        <dbReference type="Proteomes" id="UP000783213"/>
    </source>
</evidence>
<dbReference type="InterPro" id="IPR019956">
    <property type="entry name" value="Ubiquitin_dom"/>
</dbReference>
<dbReference type="PROSITE" id="PS50053">
    <property type="entry name" value="UBIQUITIN_2"/>
    <property type="match status" value="1"/>
</dbReference>
<dbReference type="InterPro" id="IPR029071">
    <property type="entry name" value="Ubiquitin-like_domsf"/>
</dbReference>
<dbReference type="PRINTS" id="PR00348">
    <property type="entry name" value="UBIQUITIN"/>
</dbReference>
<gene>
    <name evidence="2" type="ORF">EAE98_011047</name>
</gene>
<reference evidence="2 3" key="1">
    <citation type="journal article" date="2020" name="Genome Biol. Evol.">
        <title>Comparative genomics of Sclerotiniaceae.</title>
        <authorList>
            <person name="Valero Jimenez C.A."/>
            <person name="Steentjes M."/>
            <person name="Scholten O.E."/>
            <person name="Van Kan J.A.L."/>
        </authorList>
    </citation>
    <scope>NUCLEOTIDE SEQUENCE [LARGE SCALE GENOMIC DNA]</scope>
    <source>
        <strain evidence="2 3">B1</strain>
    </source>
</reference>
<evidence type="ECO:0000313" key="2">
    <source>
        <dbReference type="EMBL" id="KAF7915704.1"/>
    </source>
</evidence>
<accession>A0ABQ7I748</accession>
<sequence length="453" mass="51681">MTSSPLKVGLKTAFDGFPGAFQKIAINNNSGGKMEISFHRTVRIPDDGKNYQFPPNLGKFPIYSIDDYAEKLPLDIVRKGGVFVPIWQREALWIKFHAYETSRFAVKVFVGGINAMPEESRHCEMKPGEPIAESDEKQDYLVVPGQEWFGDFVRINETDMQLVAVPTGSGYLVEAQINGVDKIASLRFEIIPFRVLSHFDGKIIIKTLTGKSFPVHVSSDMTVATLKDRIQGKESIPIDQQRLIFMGKTLEEHHTLGDISVEEGMTVYLVLKLCGGFGFSNLFSWEKEQLQNEMMREFEKMKKEFYDRDHELTLAPGGSIHQAIRKDCFQRERYDERNAVMFNIQLLSPKTFHLVTGTPPPQTPISVGTYARYGYPFFEIYNERRAFAGTFEGIPKPVGDIDKEKNVNLEVHQRENGLHFRSVKLNTVDKMSQFYTEMALPNKNGQNQYRYGS</sequence>
<dbReference type="Proteomes" id="UP000783213">
    <property type="component" value="Unassembled WGS sequence"/>
</dbReference>
<dbReference type="InterPro" id="IPR050158">
    <property type="entry name" value="Ubiquitin_ubiquitin-like"/>
</dbReference>
<protein>
    <recommendedName>
        <fullName evidence="1">Ubiquitin-like domain-containing protein</fullName>
    </recommendedName>
</protein>
<name>A0ABQ7I748_9HELO</name>
<dbReference type="Gene3D" id="3.10.20.90">
    <property type="entry name" value="Phosphatidylinositol 3-kinase Catalytic Subunit, Chain A, domain 1"/>
    <property type="match status" value="1"/>
</dbReference>
<feature type="domain" description="Ubiquitin-like" evidence="1">
    <location>
        <begin position="201"/>
        <end position="276"/>
    </location>
</feature>